<evidence type="ECO:0000313" key="3">
    <source>
        <dbReference type="Proteomes" id="UP000238762"/>
    </source>
</evidence>
<feature type="signal peptide" evidence="1">
    <location>
        <begin position="1"/>
        <end position="20"/>
    </location>
</feature>
<reference evidence="2 3" key="1">
    <citation type="submission" date="2018-02" db="EMBL/GenBank/DDBJ databases">
        <authorList>
            <person name="Cohen D.B."/>
            <person name="Kent A.D."/>
        </authorList>
    </citation>
    <scope>NUCLEOTIDE SEQUENCE [LARGE SCALE GENOMIC DNA]</scope>
    <source>
        <strain evidence="2 3">CCAP 1448/3</strain>
    </source>
</reference>
<proteinExistence type="predicted"/>
<dbReference type="AlphaFoldDB" id="A0A2T1C0C9"/>
<sequence length="109" mass="12440">MKKVLGLALLTALFASPAFGGEVFVFNQWTIKHEREETEVNLDRTIISTRNEEYNSLSDQLYFDDKTIHQAASRLSGTFREDNTIRLWGTINTVKNSYNSIHETSAGIR</sequence>
<dbReference type="EMBL" id="PVWJ01000091">
    <property type="protein sequence ID" value="PSB01726.1"/>
    <property type="molecule type" value="Genomic_DNA"/>
</dbReference>
<dbReference type="OrthoDB" id="489161at2"/>
<reference evidence="2 3" key="2">
    <citation type="submission" date="2018-03" db="EMBL/GenBank/DDBJ databases">
        <title>The ancient ancestry and fast evolution of plastids.</title>
        <authorList>
            <person name="Moore K.R."/>
            <person name="Magnabosco C."/>
            <person name="Momper L."/>
            <person name="Gold D.A."/>
            <person name="Bosak T."/>
            <person name="Fournier G.P."/>
        </authorList>
    </citation>
    <scope>NUCLEOTIDE SEQUENCE [LARGE SCALE GENOMIC DNA]</scope>
    <source>
        <strain evidence="2 3">CCAP 1448/3</strain>
    </source>
</reference>
<comment type="caution">
    <text evidence="2">The sequence shown here is derived from an EMBL/GenBank/DDBJ whole genome shotgun (WGS) entry which is preliminary data.</text>
</comment>
<keyword evidence="3" id="KW-1185">Reference proteome</keyword>
<evidence type="ECO:0000313" key="2">
    <source>
        <dbReference type="EMBL" id="PSB01726.1"/>
    </source>
</evidence>
<accession>A0A2T1C0C9</accession>
<gene>
    <name evidence="2" type="ORF">C7B64_16725</name>
</gene>
<dbReference type="Proteomes" id="UP000238762">
    <property type="component" value="Unassembled WGS sequence"/>
</dbReference>
<protein>
    <submittedName>
        <fullName evidence="2">Uncharacterized protein</fullName>
    </submittedName>
</protein>
<evidence type="ECO:0000256" key="1">
    <source>
        <dbReference type="SAM" id="SignalP"/>
    </source>
</evidence>
<feature type="chain" id="PRO_5015579979" evidence="1">
    <location>
        <begin position="21"/>
        <end position="109"/>
    </location>
</feature>
<keyword evidence="1" id="KW-0732">Signal</keyword>
<name>A0A2T1C0C9_9CYAN</name>
<dbReference type="RefSeq" id="WP_106289797.1">
    <property type="nucleotide sequence ID" value="NZ_CAWNTC010000119.1"/>
</dbReference>
<organism evidence="2 3">
    <name type="scientific">Merismopedia glauca CCAP 1448/3</name>
    <dbReference type="NCBI Taxonomy" id="1296344"/>
    <lineage>
        <taxon>Bacteria</taxon>
        <taxon>Bacillati</taxon>
        <taxon>Cyanobacteriota</taxon>
        <taxon>Cyanophyceae</taxon>
        <taxon>Synechococcales</taxon>
        <taxon>Merismopediaceae</taxon>
        <taxon>Merismopedia</taxon>
    </lineage>
</organism>